<feature type="region of interest" description="Disordered" evidence="7">
    <location>
        <begin position="1"/>
        <end position="22"/>
    </location>
</feature>
<reference evidence="9 10" key="1">
    <citation type="journal article" date="2019" name="Nat. Ecol. Evol.">
        <title>Megaphylogeny resolves global patterns of mushroom evolution.</title>
        <authorList>
            <person name="Varga T."/>
            <person name="Krizsan K."/>
            <person name="Foldi C."/>
            <person name="Dima B."/>
            <person name="Sanchez-Garcia M."/>
            <person name="Sanchez-Ramirez S."/>
            <person name="Szollosi G.J."/>
            <person name="Szarkandi J.G."/>
            <person name="Papp V."/>
            <person name="Albert L."/>
            <person name="Andreopoulos W."/>
            <person name="Angelini C."/>
            <person name="Antonin V."/>
            <person name="Barry K.W."/>
            <person name="Bougher N.L."/>
            <person name="Buchanan P."/>
            <person name="Buyck B."/>
            <person name="Bense V."/>
            <person name="Catcheside P."/>
            <person name="Chovatia M."/>
            <person name="Cooper J."/>
            <person name="Damon W."/>
            <person name="Desjardin D."/>
            <person name="Finy P."/>
            <person name="Geml J."/>
            <person name="Haridas S."/>
            <person name="Hughes K."/>
            <person name="Justo A."/>
            <person name="Karasinski D."/>
            <person name="Kautmanova I."/>
            <person name="Kiss B."/>
            <person name="Kocsube S."/>
            <person name="Kotiranta H."/>
            <person name="LaButti K.M."/>
            <person name="Lechner B.E."/>
            <person name="Liimatainen K."/>
            <person name="Lipzen A."/>
            <person name="Lukacs Z."/>
            <person name="Mihaltcheva S."/>
            <person name="Morgado L.N."/>
            <person name="Niskanen T."/>
            <person name="Noordeloos M.E."/>
            <person name="Ohm R.A."/>
            <person name="Ortiz-Santana B."/>
            <person name="Ovrebo C."/>
            <person name="Racz N."/>
            <person name="Riley R."/>
            <person name="Savchenko A."/>
            <person name="Shiryaev A."/>
            <person name="Soop K."/>
            <person name="Spirin V."/>
            <person name="Szebenyi C."/>
            <person name="Tomsovsky M."/>
            <person name="Tulloss R.E."/>
            <person name="Uehling J."/>
            <person name="Grigoriev I.V."/>
            <person name="Vagvolgyi C."/>
            <person name="Papp T."/>
            <person name="Martin F.M."/>
            <person name="Miettinen O."/>
            <person name="Hibbett D.S."/>
            <person name="Nagy L.G."/>
        </authorList>
    </citation>
    <scope>NUCLEOTIDE SEQUENCE [LARGE SCALE GENOMIC DNA]</scope>
    <source>
        <strain evidence="9 10">CBS 962.96</strain>
    </source>
</reference>
<evidence type="ECO:0000256" key="4">
    <source>
        <dbReference type="ARBA" id="ARBA00023175"/>
    </source>
</evidence>
<keyword evidence="2 5" id="KW-0547">Nucleotide-binding</keyword>
<dbReference type="PANTHER" id="PTHR47972">
    <property type="entry name" value="KINESIN-LIKE PROTEIN KLP-3"/>
    <property type="match status" value="1"/>
</dbReference>
<dbReference type="Gene3D" id="3.40.850.10">
    <property type="entry name" value="Kinesin motor domain"/>
    <property type="match status" value="1"/>
</dbReference>
<dbReference type="AlphaFoldDB" id="A0A4S8MNU6"/>
<evidence type="ECO:0000256" key="6">
    <source>
        <dbReference type="SAM" id="Coils"/>
    </source>
</evidence>
<dbReference type="InterPro" id="IPR027640">
    <property type="entry name" value="Kinesin-like_fam"/>
</dbReference>
<dbReference type="InterPro" id="IPR036961">
    <property type="entry name" value="Kinesin_motor_dom_sf"/>
</dbReference>
<evidence type="ECO:0000256" key="3">
    <source>
        <dbReference type="ARBA" id="ARBA00022840"/>
    </source>
</evidence>
<dbReference type="Pfam" id="PF00225">
    <property type="entry name" value="Kinesin"/>
    <property type="match status" value="1"/>
</dbReference>
<evidence type="ECO:0000256" key="7">
    <source>
        <dbReference type="SAM" id="MobiDB-lite"/>
    </source>
</evidence>
<feature type="coiled-coil region" evidence="6">
    <location>
        <begin position="143"/>
        <end position="170"/>
    </location>
</feature>
<feature type="compositionally biased region" description="Polar residues" evidence="7">
    <location>
        <begin position="9"/>
        <end position="22"/>
    </location>
</feature>
<evidence type="ECO:0000256" key="2">
    <source>
        <dbReference type="ARBA" id="ARBA00022741"/>
    </source>
</evidence>
<name>A0A4S8MNU6_DENBC</name>
<protein>
    <submittedName>
        <fullName evidence="9">Kinesin-domain-containing protein</fullName>
    </submittedName>
</protein>
<dbReference type="EMBL" id="ML179058">
    <property type="protein sequence ID" value="THV04219.1"/>
    <property type="molecule type" value="Genomic_DNA"/>
</dbReference>
<comment type="similarity">
    <text evidence="5">Belongs to the TRAFAC class myosin-kinesin ATPase superfamily. Kinesin family.</text>
</comment>
<evidence type="ECO:0000313" key="9">
    <source>
        <dbReference type="EMBL" id="THV04219.1"/>
    </source>
</evidence>
<dbReference type="GO" id="GO:0005874">
    <property type="term" value="C:microtubule"/>
    <property type="evidence" value="ECO:0007669"/>
    <property type="project" value="UniProtKB-KW"/>
</dbReference>
<evidence type="ECO:0000256" key="5">
    <source>
        <dbReference type="PROSITE-ProRule" id="PRU00283"/>
    </source>
</evidence>
<dbReference type="PROSITE" id="PS50067">
    <property type="entry name" value="KINESIN_MOTOR_2"/>
    <property type="match status" value="1"/>
</dbReference>
<keyword evidence="1" id="KW-0493">Microtubule</keyword>
<dbReference type="GO" id="GO:0005524">
    <property type="term" value="F:ATP binding"/>
    <property type="evidence" value="ECO:0007669"/>
    <property type="project" value="UniProtKB-UniRule"/>
</dbReference>
<dbReference type="OrthoDB" id="3176171at2759"/>
<keyword evidence="10" id="KW-1185">Reference proteome</keyword>
<dbReference type="SUPFAM" id="SSF52540">
    <property type="entry name" value="P-loop containing nucleoside triphosphate hydrolases"/>
    <property type="match status" value="1"/>
</dbReference>
<keyword evidence="6" id="KW-0175">Coiled coil</keyword>
<keyword evidence="3 5" id="KW-0067">ATP-binding</keyword>
<keyword evidence="4 5" id="KW-0505">Motor protein</keyword>
<evidence type="ECO:0000313" key="10">
    <source>
        <dbReference type="Proteomes" id="UP000297245"/>
    </source>
</evidence>
<organism evidence="9 10">
    <name type="scientific">Dendrothele bispora (strain CBS 962.96)</name>
    <dbReference type="NCBI Taxonomy" id="1314807"/>
    <lineage>
        <taxon>Eukaryota</taxon>
        <taxon>Fungi</taxon>
        <taxon>Dikarya</taxon>
        <taxon>Basidiomycota</taxon>
        <taxon>Agaricomycotina</taxon>
        <taxon>Agaricomycetes</taxon>
        <taxon>Agaricomycetidae</taxon>
        <taxon>Agaricales</taxon>
        <taxon>Agaricales incertae sedis</taxon>
        <taxon>Dendrothele</taxon>
    </lineage>
</organism>
<dbReference type="InterPro" id="IPR027417">
    <property type="entry name" value="P-loop_NTPase"/>
</dbReference>
<dbReference type="Proteomes" id="UP000297245">
    <property type="component" value="Unassembled WGS sequence"/>
</dbReference>
<dbReference type="SMART" id="SM00129">
    <property type="entry name" value="KISc"/>
    <property type="match status" value="1"/>
</dbReference>
<gene>
    <name evidence="9" type="ORF">K435DRAFT_817006</name>
</gene>
<sequence>MLEKPSSGRRATTHTTVTSGQNLEEQLVLGRVATLGTSRDNTSRLTSVEATRLLDAGKLEELDRRTELNNIASDEISNLKKQHERLSREAREDLRACREELEREREAMSTLKATMSHQSDSDLTLAAENTALKARDEARQSQMDADTQQIAELTRKLQEERQKNVALNWEAMRNEALRRKLHNTIQELKGNIRVFCRVRPVLPSDLSETSMMSTSTEDAKKLQEDMTANMIFPDHCDHKEIVLRSSSKSATGQERIGSYAFSFDRVFEPGSTQAQVFEEISLLAQSCIDGYNVCIFAYGQTGSGKSYTMEGGSTDTTKGMIPRAVEQVFRETERLKEKGWEYQIKGQFLEIASYNETIKDLFGKGEIDKKSEVKHEIKHDETGSTRVTDITVVDLHSPFQVKTLLASGQDRRSVATTLMNDCSSRSHSVFTLRLSGTNTSTGESCKGCLNLVDLAGSERITTSGTGTGGRGNDRLKETQNINRSLSALGDVIAALGERANGGDQHIPYRNSKLTYLLQESLTRDSKTLMILNLSPLTRHSNESLTALRFATKVNNTTLGTAKKRVRRS</sequence>
<dbReference type="GO" id="GO:0003777">
    <property type="term" value="F:microtubule motor activity"/>
    <property type="evidence" value="ECO:0007669"/>
    <property type="project" value="InterPro"/>
</dbReference>
<proteinExistence type="inferred from homology"/>
<evidence type="ECO:0000259" key="8">
    <source>
        <dbReference type="PROSITE" id="PS50067"/>
    </source>
</evidence>
<dbReference type="PRINTS" id="PR00380">
    <property type="entry name" value="KINESINHEAVY"/>
</dbReference>
<feature type="coiled-coil region" evidence="6">
    <location>
        <begin position="69"/>
        <end position="118"/>
    </location>
</feature>
<accession>A0A4S8MNU6</accession>
<feature type="binding site" evidence="5">
    <location>
        <begin position="299"/>
        <end position="306"/>
    </location>
    <ligand>
        <name>ATP</name>
        <dbReference type="ChEBI" id="CHEBI:30616"/>
    </ligand>
</feature>
<feature type="domain" description="Kinesin motor" evidence="8">
    <location>
        <begin position="191"/>
        <end position="556"/>
    </location>
</feature>
<dbReference type="InterPro" id="IPR001752">
    <property type="entry name" value="Kinesin_motor_dom"/>
</dbReference>
<dbReference type="GO" id="GO:0008017">
    <property type="term" value="F:microtubule binding"/>
    <property type="evidence" value="ECO:0007669"/>
    <property type="project" value="InterPro"/>
</dbReference>
<evidence type="ECO:0000256" key="1">
    <source>
        <dbReference type="ARBA" id="ARBA00022701"/>
    </source>
</evidence>
<dbReference type="PANTHER" id="PTHR47972:SF45">
    <property type="entry name" value="PROTEIN CLARET SEGREGATIONAL"/>
    <property type="match status" value="1"/>
</dbReference>
<dbReference type="GO" id="GO:0007018">
    <property type="term" value="P:microtubule-based movement"/>
    <property type="evidence" value="ECO:0007669"/>
    <property type="project" value="InterPro"/>
</dbReference>